<proteinExistence type="predicted"/>
<sequence>MLRFWHAIRWQGAVTSTRKPGMAASSRPNGMLARSRNNAHLWILRIALCKIDQMWILLFLPLFVISKDGGVQELVARWGAGRVDDGGGTARAVVKGAHGGESEGGEGKAGCDLLCIFSL</sequence>
<keyword evidence="2" id="KW-1185">Reference proteome</keyword>
<organism evidence="1 2">
    <name type="scientific">Athelia psychrophila</name>
    <dbReference type="NCBI Taxonomy" id="1759441"/>
    <lineage>
        <taxon>Eukaryota</taxon>
        <taxon>Fungi</taxon>
        <taxon>Dikarya</taxon>
        <taxon>Basidiomycota</taxon>
        <taxon>Agaricomycotina</taxon>
        <taxon>Agaricomycetes</taxon>
        <taxon>Agaricomycetidae</taxon>
        <taxon>Atheliales</taxon>
        <taxon>Atheliaceae</taxon>
        <taxon>Athelia</taxon>
    </lineage>
</organism>
<accession>A0A167UZX1</accession>
<evidence type="ECO:0000313" key="2">
    <source>
        <dbReference type="Proteomes" id="UP000076532"/>
    </source>
</evidence>
<protein>
    <submittedName>
        <fullName evidence="1">Uncharacterized protein</fullName>
    </submittedName>
</protein>
<dbReference type="AlphaFoldDB" id="A0A167UZX1"/>
<gene>
    <name evidence="1" type="ORF">FIBSPDRAFT_398704</name>
</gene>
<dbReference type="Proteomes" id="UP000076532">
    <property type="component" value="Unassembled WGS sequence"/>
</dbReference>
<reference evidence="1 2" key="1">
    <citation type="journal article" date="2016" name="Mol. Biol. Evol.">
        <title>Comparative Genomics of Early-Diverging Mushroom-Forming Fungi Provides Insights into the Origins of Lignocellulose Decay Capabilities.</title>
        <authorList>
            <person name="Nagy L.G."/>
            <person name="Riley R."/>
            <person name="Tritt A."/>
            <person name="Adam C."/>
            <person name="Daum C."/>
            <person name="Floudas D."/>
            <person name="Sun H."/>
            <person name="Yadav J.S."/>
            <person name="Pangilinan J."/>
            <person name="Larsson K.H."/>
            <person name="Matsuura K."/>
            <person name="Barry K."/>
            <person name="Labutti K."/>
            <person name="Kuo R."/>
            <person name="Ohm R.A."/>
            <person name="Bhattacharya S.S."/>
            <person name="Shirouzu T."/>
            <person name="Yoshinaga Y."/>
            <person name="Martin F.M."/>
            <person name="Grigoriev I.V."/>
            <person name="Hibbett D.S."/>
        </authorList>
    </citation>
    <scope>NUCLEOTIDE SEQUENCE [LARGE SCALE GENOMIC DNA]</scope>
    <source>
        <strain evidence="1 2">CBS 109695</strain>
    </source>
</reference>
<dbReference type="EMBL" id="KV417918">
    <property type="protein sequence ID" value="KZP04487.1"/>
    <property type="molecule type" value="Genomic_DNA"/>
</dbReference>
<name>A0A167UZX1_9AGAM</name>
<evidence type="ECO:0000313" key="1">
    <source>
        <dbReference type="EMBL" id="KZP04487.1"/>
    </source>
</evidence>